<dbReference type="InterPro" id="IPR046879">
    <property type="entry name" value="KANL3/Tex30_Abhydrolase"/>
</dbReference>
<feature type="domain" description="KANL3/Tex30 alpha/beta hydrolase-like" evidence="2">
    <location>
        <begin position="102"/>
        <end position="246"/>
    </location>
</feature>
<reference evidence="3 4" key="1">
    <citation type="journal article" date="2018" name="Plant J.">
        <title>Genome sequences of Chlorella sorokiniana UTEX 1602 and Micractinium conductrix SAG 241.80: implications to maltose excretion by a green alga.</title>
        <authorList>
            <person name="Arriola M.B."/>
            <person name="Velmurugan N."/>
            <person name="Zhang Y."/>
            <person name="Plunkett M.H."/>
            <person name="Hondzo H."/>
            <person name="Barney B.M."/>
        </authorList>
    </citation>
    <scope>NUCLEOTIDE SEQUENCE [LARGE SCALE GENOMIC DNA]</scope>
    <source>
        <strain evidence="3 4">SAG 241.80</strain>
    </source>
</reference>
<dbReference type="Proteomes" id="UP000239649">
    <property type="component" value="Unassembled WGS sequence"/>
</dbReference>
<dbReference type="PANTHER" id="PTHR13136">
    <property type="entry name" value="TESTIS DEVELOPMENT PROTEIN PRTD"/>
    <property type="match status" value="1"/>
</dbReference>
<feature type="compositionally biased region" description="Low complexity" evidence="1">
    <location>
        <begin position="253"/>
        <end position="289"/>
    </location>
</feature>
<sequence>MSATEQTTGSLVVPLPSGKSKEVPYIVELPATSSSEHAAVLLLHGAGGDASSGHLPQLAAACVASGWPCLRITCRGGNLDHRIAVTKALLARAAGLPGMSTVRAFVLAGHSMGARVACAVATEDNAQQQQRKQQQQQAGDDALPSVCALMLFSFPLHPPGKPQQLRDGVLAALPTALPVLVARGSGDAFSQQAAWDATLESLPAREGWRMVAVEGGDHGLCVSGKDGAQRSAAALEEVAAAVRQFLQAAGQRQASGAAQQQPPGRAGSETGEAAAAGQGAHTTEAADAGKAGEDDEEDERRTTRGRRKRRATQQACGEGRRKGR</sequence>
<dbReference type="OrthoDB" id="6415022at2759"/>
<evidence type="ECO:0000313" key="3">
    <source>
        <dbReference type="EMBL" id="PSC70775.1"/>
    </source>
</evidence>
<organism evidence="3 4">
    <name type="scientific">Micractinium conductrix</name>
    <dbReference type="NCBI Taxonomy" id="554055"/>
    <lineage>
        <taxon>Eukaryota</taxon>
        <taxon>Viridiplantae</taxon>
        <taxon>Chlorophyta</taxon>
        <taxon>core chlorophytes</taxon>
        <taxon>Trebouxiophyceae</taxon>
        <taxon>Chlorellales</taxon>
        <taxon>Chlorellaceae</taxon>
        <taxon>Chlorella clade</taxon>
        <taxon>Micractinium</taxon>
    </lineage>
</organism>
<accession>A0A2P6V9L5</accession>
<evidence type="ECO:0000313" key="4">
    <source>
        <dbReference type="Proteomes" id="UP000239649"/>
    </source>
</evidence>
<dbReference type="PANTHER" id="PTHR13136:SF11">
    <property type="entry name" value="TESTIS-EXPRESSED PROTEIN 30"/>
    <property type="match status" value="1"/>
</dbReference>
<dbReference type="EMBL" id="LHPF02000018">
    <property type="protein sequence ID" value="PSC70775.1"/>
    <property type="molecule type" value="Genomic_DNA"/>
</dbReference>
<dbReference type="InterPro" id="IPR029058">
    <property type="entry name" value="AB_hydrolase_fold"/>
</dbReference>
<keyword evidence="4" id="KW-1185">Reference proteome</keyword>
<dbReference type="AlphaFoldDB" id="A0A2P6V9L5"/>
<protein>
    <submittedName>
        <fullName evidence="3">Testis-expressed sequence 30</fullName>
    </submittedName>
</protein>
<name>A0A2P6V9L5_9CHLO</name>
<dbReference type="STRING" id="554055.A0A2P6V9L5"/>
<evidence type="ECO:0000256" key="1">
    <source>
        <dbReference type="SAM" id="MobiDB-lite"/>
    </source>
</evidence>
<evidence type="ECO:0000259" key="2">
    <source>
        <dbReference type="Pfam" id="PF20408"/>
    </source>
</evidence>
<comment type="caution">
    <text evidence="3">The sequence shown here is derived from an EMBL/GenBank/DDBJ whole genome shotgun (WGS) entry which is preliminary data.</text>
</comment>
<proteinExistence type="predicted"/>
<dbReference type="SUPFAM" id="SSF53474">
    <property type="entry name" value="alpha/beta-Hydrolases"/>
    <property type="match status" value="1"/>
</dbReference>
<dbReference type="Pfam" id="PF20408">
    <property type="entry name" value="Abhydrolase_11"/>
    <property type="match status" value="1"/>
</dbReference>
<feature type="region of interest" description="Disordered" evidence="1">
    <location>
        <begin position="253"/>
        <end position="324"/>
    </location>
</feature>
<gene>
    <name evidence="3" type="ORF">C2E20_5890</name>
</gene>
<dbReference type="Gene3D" id="3.40.50.1820">
    <property type="entry name" value="alpha/beta hydrolase"/>
    <property type="match status" value="1"/>
</dbReference>
<dbReference type="InterPro" id="IPR026555">
    <property type="entry name" value="NSL3/Tex30"/>
</dbReference>